<feature type="region of interest" description="Disordered" evidence="1">
    <location>
        <begin position="23"/>
        <end position="47"/>
    </location>
</feature>
<dbReference type="InterPro" id="IPR053256">
    <property type="entry name" value="Kelch_repeat-containing"/>
</dbReference>
<sequence>MAAAVPSGLHDLDTLPSLSASNSWGPIEKNLSNGEQGKGDGRPLSVGGETFARGLGMHAQGQIRYRLDGRCTSLTARVGIDDEVGNRGSAAFLVSGDGVRLFDSGLRRGGERALGLTVRLSGVRELTLTVTDGGDGIAYDHADWAAATLDCRVSPPPPAPSAFTYAAVAAQPDRVSEAQGEVVGGRLYVFGGFDSRKPCCTPTDRAQVYDPATDAWTPLPAVPGRGMTHAGMTTDGTDIFFAGGYVANSAWTAQVYGTRAVWRYNVAGRSYSRLPDLPVDTAAGQLEELNGDLHYFGGTNPERTRDLGDHYVLKAGTSAWTPAAPLPLPRHHLASAVVGGRIYAIGGQVGHDSKLVTQAAAHVYDPATDAWSALAPLPRARSHMGNSTFLLAGRIVVAGGETSHDVPMTDVTAYDPAKNTWTPMSPLPQARASGVAGAIGTGFVFTGGTSTATGWKATPTP</sequence>
<dbReference type="InterPro" id="IPR013222">
    <property type="entry name" value="Glyco_hyd_98_carb-bd"/>
</dbReference>
<organism evidence="3 4">
    <name type="scientific">Deinococcus koreensis</name>
    <dbReference type="NCBI Taxonomy" id="2054903"/>
    <lineage>
        <taxon>Bacteria</taxon>
        <taxon>Thermotogati</taxon>
        <taxon>Deinococcota</taxon>
        <taxon>Deinococci</taxon>
        <taxon>Deinococcales</taxon>
        <taxon>Deinococcaceae</taxon>
        <taxon>Deinococcus</taxon>
    </lineage>
</organism>
<evidence type="ECO:0000313" key="3">
    <source>
        <dbReference type="EMBL" id="PNY80032.1"/>
    </source>
</evidence>
<dbReference type="SUPFAM" id="SSF49785">
    <property type="entry name" value="Galactose-binding domain-like"/>
    <property type="match status" value="1"/>
</dbReference>
<feature type="compositionally biased region" description="Polar residues" evidence="1">
    <location>
        <begin position="23"/>
        <end position="35"/>
    </location>
</feature>
<dbReference type="InterPro" id="IPR015915">
    <property type="entry name" value="Kelch-typ_b-propeller"/>
</dbReference>
<dbReference type="Pfam" id="PF01344">
    <property type="entry name" value="Kelch_1"/>
    <property type="match status" value="1"/>
</dbReference>
<name>A0A2K3UU19_9DEIO</name>
<dbReference type="Gene3D" id="2.120.10.80">
    <property type="entry name" value="Kelch-type beta propeller"/>
    <property type="match status" value="2"/>
</dbReference>
<dbReference type="EMBL" id="PPPD01000001">
    <property type="protein sequence ID" value="PNY80032.1"/>
    <property type="molecule type" value="Genomic_DNA"/>
</dbReference>
<dbReference type="PANTHER" id="PTHR46773">
    <property type="match status" value="1"/>
</dbReference>
<protein>
    <recommendedName>
        <fullName evidence="2">Glycosyl hydrolase family 98 putative carbohydrate-binding module domain-containing protein</fullName>
    </recommendedName>
</protein>
<accession>A0A2K3UU19</accession>
<dbReference type="SMART" id="SM00612">
    <property type="entry name" value="Kelch"/>
    <property type="match status" value="4"/>
</dbReference>
<evidence type="ECO:0000259" key="2">
    <source>
        <dbReference type="SMART" id="SM00776"/>
    </source>
</evidence>
<dbReference type="Pfam" id="PF08305">
    <property type="entry name" value="NPCBM"/>
    <property type="match status" value="1"/>
</dbReference>
<dbReference type="InterPro" id="IPR038637">
    <property type="entry name" value="NPCBM_sf"/>
</dbReference>
<dbReference type="SMART" id="SM00776">
    <property type="entry name" value="NPCBM"/>
    <property type="match status" value="1"/>
</dbReference>
<comment type="caution">
    <text evidence="3">The sequence shown here is derived from an EMBL/GenBank/DDBJ whole genome shotgun (WGS) entry which is preliminary data.</text>
</comment>
<proteinExistence type="predicted"/>
<dbReference type="AlphaFoldDB" id="A0A2K3UU19"/>
<dbReference type="Pfam" id="PF24681">
    <property type="entry name" value="Kelch_KLHDC2_KLHL20_DRC7"/>
    <property type="match status" value="1"/>
</dbReference>
<dbReference type="Gene3D" id="2.60.120.1060">
    <property type="entry name" value="NPCBM/NEW2 domain"/>
    <property type="match status" value="1"/>
</dbReference>
<gene>
    <name evidence="3" type="ORF">CVO96_00490</name>
</gene>
<feature type="domain" description="Glycosyl hydrolase family 98 putative carbohydrate-binding module" evidence="2">
    <location>
        <begin position="6"/>
        <end position="151"/>
    </location>
</feature>
<dbReference type="InterPro" id="IPR006652">
    <property type="entry name" value="Kelch_1"/>
</dbReference>
<dbReference type="InterPro" id="IPR008979">
    <property type="entry name" value="Galactose-bd-like_sf"/>
</dbReference>
<dbReference type="OrthoDB" id="319589at2"/>
<dbReference type="PANTHER" id="PTHR46773:SF5">
    <property type="entry name" value="OS04G0487100 PROTEIN"/>
    <property type="match status" value="1"/>
</dbReference>
<reference evidence="3 4" key="1">
    <citation type="submission" date="2018-01" db="EMBL/GenBank/DDBJ databases">
        <title>Deinococcus koreensis sp. nov., a radiation-resistant bacterium isolated from river water.</title>
        <authorList>
            <person name="Choi A."/>
        </authorList>
    </citation>
    <scope>NUCLEOTIDE SEQUENCE [LARGE SCALE GENOMIC DNA]</scope>
    <source>
        <strain evidence="3 4">SJW1-2</strain>
    </source>
</reference>
<dbReference type="Proteomes" id="UP000236379">
    <property type="component" value="Unassembled WGS sequence"/>
</dbReference>
<evidence type="ECO:0000313" key="4">
    <source>
        <dbReference type="Proteomes" id="UP000236379"/>
    </source>
</evidence>
<dbReference type="SUPFAM" id="SSF117281">
    <property type="entry name" value="Kelch motif"/>
    <property type="match status" value="1"/>
</dbReference>
<keyword evidence="4" id="KW-1185">Reference proteome</keyword>
<evidence type="ECO:0000256" key="1">
    <source>
        <dbReference type="SAM" id="MobiDB-lite"/>
    </source>
</evidence>